<dbReference type="GO" id="GO:0005829">
    <property type="term" value="C:cytosol"/>
    <property type="evidence" value="ECO:0007669"/>
    <property type="project" value="TreeGrafter"/>
</dbReference>
<dbReference type="Gene3D" id="3.90.79.10">
    <property type="entry name" value="Nucleoside Triphosphate Pyrophosphohydrolase"/>
    <property type="match status" value="1"/>
</dbReference>
<evidence type="ECO:0000256" key="1">
    <source>
        <dbReference type="ARBA" id="ARBA00000847"/>
    </source>
</evidence>
<dbReference type="InterPro" id="IPR015797">
    <property type="entry name" value="NUDIX_hydrolase-like_dom_sf"/>
</dbReference>
<keyword evidence="10" id="KW-1185">Reference proteome</keyword>
<sequence>MIDLTETSVSSEELFDGVLLHAHRDTVRLPDGRTASREWLDHPGAVAVVPLFANGDTMLIRQFRFPPRRTFVEVPAGKFDHDDEPSEAVGRRELKEETGLSAETLTPLGTFFPCIGYSNEVIHVYLAEDLTQGEQELTDDEFAEPMRLPFEEAVAQAMDGSLADMKTITALTRAHYAIQQRGAKI</sequence>
<accession>A0A2H3NKZ0</accession>
<dbReference type="RefSeq" id="WP_098063277.1">
    <property type="nucleotide sequence ID" value="NZ_PDEP01000017.1"/>
</dbReference>
<dbReference type="Pfam" id="PF00293">
    <property type="entry name" value="NUDIX"/>
    <property type="match status" value="1"/>
</dbReference>
<dbReference type="AlphaFoldDB" id="A0A2H3NKZ0"/>
<dbReference type="PANTHER" id="PTHR11839:SF18">
    <property type="entry name" value="NUDIX HYDROLASE DOMAIN-CONTAINING PROTEIN"/>
    <property type="match status" value="1"/>
</dbReference>
<dbReference type="GO" id="GO:0006753">
    <property type="term" value="P:nucleoside phosphate metabolic process"/>
    <property type="evidence" value="ECO:0007669"/>
    <property type="project" value="TreeGrafter"/>
</dbReference>
<dbReference type="InterPro" id="IPR000086">
    <property type="entry name" value="NUDIX_hydrolase_dom"/>
</dbReference>
<dbReference type="GO" id="GO:0016787">
    <property type="term" value="F:hydrolase activity"/>
    <property type="evidence" value="ECO:0007669"/>
    <property type="project" value="UniProtKB-KW"/>
</dbReference>
<comment type="caution">
    <text evidence="9">The sequence shown here is derived from an EMBL/GenBank/DDBJ whole genome shotgun (WGS) entry which is preliminary data.</text>
</comment>
<comment type="catalytic activity">
    <reaction evidence="1">
        <text>GDP-alpha-D-mannose + H2O = alpha-D-mannose 1-phosphate + GMP + 2 H(+)</text>
        <dbReference type="Rhea" id="RHEA:27978"/>
        <dbReference type="ChEBI" id="CHEBI:15377"/>
        <dbReference type="ChEBI" id="CHEBI:15378"/>
        <dbReference type="ChEBI" id="CHEBI:57527"/>
        <dbReference type="ChEBI" id="CHEBI:58115"/>
        <dbReference type="ChEBI" id="CHEBI:58409"/>
    </reaction>
</comment>
<gene>
    <name evidence="9" type="ORF">CRI93_14040</name>
</gene>
<evidence type="ECO:0000256" key="7">
    <source>
        <dbReference type="ARBA" id="ARBA00032272"/>
    </source>
</evidence>
<dbReference type="SUPFAM" id="SSF55811">
    <property type="entry name" value="Nudix"/>
    <property type="match status" value="1"/>
</dbReference>
<dbReference type="Proteomes" id="UP000221024">
    <property type="component" value="Unassembled WGS sequence"/>
</dbReference>
<evidence type="ECO:0000256" key="3">
    <source>
        <dbReference type="ARBA" id="ARBA00007275"/>
    </source>
</evidence>
<feature type="domain" description="Nudix hydrolase" evidence="8">
    <location>
        <begin position="42"/>
        <end position="170"/>
    </location>
</feature>
<keyword evidence="5 9" id="KW-0378">Hydrolase</keyword>
<comment type="cofactor">
    <cofactor evidence="2">
        <name>Mg(2+)</name>
        <dbReference type="ChEBI" id="CHEBI:18420"/>
    </cofactor>
</comment>
<evidence type="ECO:0000313" key="10">
    <source>
        <dbReference type="Proteomes" id="UP000221024"/>
    </source>
</evidence>
<evidence type="ECO:0000256" key="6">
    <source>
        <dbReference type="ARBA" id="ARBA00032162"/>
    </source>
</evidence>
<evidence type="ECO:0000256" key="5">
    <source>
        <dbReference type="ARBA" id="ARBA00022801"/>
    </source>
</evidence>
<evidence type="ECO:0000259" key="8">
    <source>
        <dbReference type="PROSITE" id="PS51462"/>
    </source>
</evidence>
<dbReference type="OrthoDB" id="1523642at2"/>
<name>A0A2H3NKZ0_9BACT</name>
<dbReference type="GO" id="GO:0019693">
    <property type="term" value="P:ribose phosphate metabolic process"/>
    <property type="evidence" value="ECO:0007669"/>
    <property type="project" value="TreeGrafter"/>
</dbReference>
<organism evidence="9 10">
    <name type="scientific">Longimonas halophila</name>
    <dbReference type="NCBI Taxonomy" id="1469170"/>
    <lineage>
        <taxon>Bacteria</taxon>
        <taxon>Pseudomonadati</taxon>
        <taxon>Rhodothermota</taxon>
        <taxon>Rhodothermia</taxon>
        <taxon>Rhodothermales</taxon>
        <taxon>Salisaetaceae</taxon>
        <taxon>Longimonas</taxon>
    </lineage>
</organism>
<evidence type="ECO:0000256" key="4">
    <source>
        <dbReference type="ARBA" id="ARBA00016377"/>
    </source>
</evidence>
<comment type="similarity">
    <text evidence="3">Belongs to the Nudix hydrolase family. NudK subfamily.</text>
</comment>
<protein>
    <recommendedName>
        <fullName evidence="4">GDP-mannose pyrophosphatase</fullName>
    </recommendedName>
    <alternativeName>
        <fullName evidence="6">GDP-mannose hydrolase</fullName>
    </alternativeName>
    <alternativeName>
        <fullName evidence="7">GDPMK</fullName>
    </alternativeName>
</protein>
<evidence type="ECO:0000256" key="2">
    <source>
        <dbReference type="ARBA" id="ARBA00001946"/>
    </source>
</evidence>
<dbReference type="PANTHER" id="PTHR11839">
    <property type="entry name" value="UDP/ADP-SUGAR PYROPHOSPHATASE"/>
    <property type="match status" value="1"/>
</dbReference>
<proteinExistence type="inferred from homology"/>
<reference evidence="9 10" key="1">
    <citation type="submission" date="2017-10" db="EMBL/GenBank/DDBJ databases">
        <title>Draft genome of Longimonas halophila.</title>
        <authorList>
            <person name="Goh K.M."/>
            <person name="Shamsir M.S."/>
            <person name="Lim S.W."/>
        </authorList>
    </citation>
    <scope>NUCLEOTIDE SEQUENCE [LARGE SCALE GENOMIC DNA]</scope>
    <source>
        <strain evidence="9 10">KCTC 42399</strain>
    </source>
</reference>
<dbReference type="EMBL" id="PDEP01000017">
    <property type="protein sequence ID" value="PEN05031.1"/>
    <property type="molecule type" value="Genomic_DNA"/>
</dbReference>
<evidence type="ECO:0000313" key="9">
    <source>
        <dbReference type="EMBL" id="PEN05031.1"/>
    </source>
</evidence>
<dbReference type="PROSITE" id="PS51462">
    <property type="entry name" value="NUDIX"/>
    <property type="match status" value="1"/>
</dbReference>